<sequence length="115" mass="12622">MALKVTLNDGNSISVDANSFNAAVIAEELNKSSIFTLNIGNLVINKNVISSLHLETQEGAQNNVSVLLNNGTNLNTVVENYNSKDVSLELNKRLQFFSIGNVVIDKREFRLISDI</sequence>
<reference evidence="1 2" key="1">
    <citation type="journal article" date="2014" name="Arch. Microbiol.">
        <title>Bacillus mesophilum sp. nov., strain IITR-54T, a novel 4-chlorobiphenyl dechlorinating bacterium.</title>
        <authorList>
            <person name="Manickam N."/>
            <person name="Singh N.K."/>
            <person name="Bajaj A."/>
            <person name="Kumar R.M."/>
            <person name="Kaur G."/>
            <person name="Kaur N."/>
            <person name="Bala M."/>
            <person name="Kumar A."/>
            <person name="Mayilraj S."/>
        </authorList>
    </citation>
    <scope>NUCLEOTIDE SEQUENCE [LARGE SCALE GENOMIC DNA]</scope>
    <source>
        <strain evidence="1 2">IITR-54</strain>
    </source>
</reference>
<dbReference type="Proteomes" id="UP000441354">
    <property type="component" value="Unassembled WGS sequence"/>
</dbReference>
<comment type="caution">
    <text evidence="1">The sequence shown here is derived from an EMBL/GenBank/DDBJ whole genome shotgun (WGS) entry which is preliminary data.</text>
</comment>
<evidence type="ECO:0000313" key="2">
    <source>
        <dbReference type="Proteomes" id="UP000441354"/>
    </source>
</evidence>
<name>A0A7V7RNT9_9BACI</name>
<organism evidence="1 2">
    <name type="scientific">Bacillus mesophilum</name>
    <dbReference type="NCBI Taxonomy" id="1071718"/>
    <lineage>
        <taxon>Bacteria</taxon>
        <taxon>Bacillati</taxon>
        <taxon>Bacillota</taxon>
        <taxon>Bacilli</taxon>
        <taxon>Bacillales</taxon>
        <taxon>Bacillaceae</taxon>
        <taxon>Bacillus</taxon>
    </lineage>
</organism>
<gene>
    <name evidence="1" type="ORF">F7732_09285</name>
</gene>
<proteinExistence type="predicted"/>
<dbReference type="RefSeq" id="WP_151573567.1">
    <property type="nucleotide sequence ID" value="NZ_WBOT01000002.1"/>
</dbReference>
<evidence type="ECO:0000313" key="1">
    <source>
        <dbReference type="EMBL" id="KAB2334253.1"/>
    </source>
</evidence>
<protein>
    <submittedName>
        <fullName evidence="1">Uncharacterized protein</fullName>
    </submittedName>
</protein>
<dbReference type="EMBL" id="WBOT01000002">
    <property type="protein sequence ID" value="KAB2334253.1"/>
    <property type="molecule type" value="Genomic_DNA"/>
</dbReference>
<dbReference type="AlphaFoldDB" id="A0A7V7RNT9"/>
<accession>A0A7V7RNT9</accession>
<keyword evidence="2" id="KW-1185">Reference proteome</keyword>